<proteinExistence type="predicted"/>
<evidence type="ECO:0000313" key="3">
    <source>
        <dbReference type="EMBL" id="KAL2068135.1"/>
    </source>
</evidence>
<keyword evidence="2" id="KW-1133">Transmembrane helix</keyword>
<evidence type="ECO:0000313" key="4">
    <source>
        <dbReference type="Proteomes" id="UP001595075"/>
    </source>
</evidence>
<comment type="caution">
    <text evidence="3">The sequence shown here is derived from an EMBL/GenBank/DDBJ whole genome shotgun (WGS) entry which is preliminary data.</text>
</comment>
<sequence length="263" mass="27436">MSVTSVYPPTSTPGGWYGCFGPPTIKAPDIAYAWQTLGTVPCGNGTVASCCLLGDLGLSNGVCQIMPVANDARILSYYGAYCTDPTFSSPECTSNCAIKYMVYCGCDNIWQCADNDREHTLSECHTSSITISYSSTFFMIEPSKLAITKSLASIAPTTIEAQYVPTQWGKPQRVVISVSPTIIESGQALKTLPTSSVTSSTSSSASTASPATLTTSSIAPSQQSVAATTPDSQNLSKTALNAIISIAAIGAFIIAIATLYATI</sequence>
<accession>A0ABR4CDW6</accession>
<evidence type="ECO:0000256" key="1">
    <source>
        <dbReference type="SAM" id="MobiDB-lite"/>
    </source>
</evidence>
<dbReference type="EMBL" id="JAZHXI010000009">
    <property type="protein sequence ID" value="KAL2068135.1"/>
    <property type="molecule type" value="Genomic_DNA"/>
</dbReference>
<gene>
    <name evidence="3" type="ORF">VTL71DRAFT_16233</name>
</gene>
<feature type="region of interest" description="Disordered" evidence="1">
    <location>
        <begin position="193"/>
        <end position="213"/>
    </location>
</feature>
<keyword evidence="4" id="KW-1185">Reference proteome</keyword>
<name>A0ABR4CDW6_9HELO</name>
<evidence type="ECO:0000256" key="2">
    <source>
        <dbReference type="SAM" id="Phobius"/>
    </source>
</evidence>
<organism evidence="3 4">
    <name type="scientific">Oculimacula yallundae</name>
    <dbReference type="NCBI Taxonomy" id="86028"/>
    <lineage>
        <taxon>Eukaryota</taxon>
        <taxon>Fungi</taxon>
        <taxon>Dikarya</taxon>
        <taxon>Ascomycota</taxon>
        <taxon>Pezizomycotina</taxon>
        <taxon>Leotiomycetes</taxon>
        <taxon>Helotiales</taxon>
        <taxon>Ploettnerulaceae</taxon>
        <taxon>Oculimacula</taxon>
    </lineage>
</organism>
<feature type="transmembrane region" description="Helical" evidence="2">
    <location>
        <begin position="239"/>
        <end position="261"/>
    </location>
</feature>
<keyword evidence="2" id="KW-0472">Membrane</keyword>
<reference evidence="3 4" key="1">
    <citation type="journal article" date="2024" name="Commun. Biol.">
        <title>Comparative genomic analysis of thermophilic fungi reveals convergent evolutionary adaptations and gene losses.</title>
        <authorList>
            <person name="Steindorff A.S."/>
            <person name="Aguilar-Pontes M.V."/>
            <person name="Robinson A.J."/>
            <person name="Andreopoulos B."/>
            <person name="LaButti K."/>
            <person name="Kuo A."/>
            <person name="Mondo S."/>
            <person name="Riley R."/>
            <person name="Otillar R."/>
            <person name="Haridas S."/>
            <person name="Lipzen A."/>
            <person name="Grimwood J."/>
            <person name="Schmutz J."/>
            <person name="Clum A."/>
            <person name="Reid I.D."/>
            <person name="Moisan M.C."/>
            <person name="Butler G."/>
            <person name="Nguyen T.T.M."/>
            <person name="Dewar K."/>
            <person name="Conant G."/>
            <person name="Drula E."/>
            <person name="Henrissat B."/>
            <person name="Hansel C."/>
            <person name="Singer S."/>
            <person name="Hutchinson M.I."/>
            <person name="de Vries R.P."/>
            <person name="Natvig D.O."/>
            <person name="Powell A.J."/>
            <person name="Tsang A."/>
            <person name="Grigoriev I.V."/>
        </authorList>
    </citation>
    <scope>NUCLEOTIDE SEQUENCE [LARGE SCALE GENOMIC DNA]</scope>
    <source>
        <strain evidence="3 4">CBS 494.80</strain>
    </source>
</reference>
<dbReference type="Proteomes" id="UP001595075">
    <property type="component" value="Unassembled WGS sequence"/>
</dbReference>
<keyword evidence="2" id="KW-0812">Transmembrane</keyword>
<protein>
    <submittedName>
        <fullName evidence="3">Uncharacterized protein</fullName>
    </submittedName>
</protein>